<evidence type="ECO:0000313" key="3">
    <source>
        <dbReference type="Proteomes" id="UP001151760"/>
    </source>
</evidence>
<reference evidence="2" key="2">
    <citation type="submission" date="2022-01" db="EMBL/GenBank/DDBJ databases">
        <authorList>
            <person name="Yamashiro T."/>
            <person name="Shiraishi A."/>
            <person name="Satake H."/>
            <person name="Nakayama K."/>
        </authorList>
    </citation>
    <scope>NUCLEOTIDE SEQUENCE</scope>
</reference>
<dbReference type="EMBL" id="BQNB010008843">
    <property type="protein sequence ID" value="GJS55054.1"/>
    <property type="molecule type" value="Genomic_DNA"/>
</dbReference>
<feature type="region of interest" description="Disordered" evidence="1">
    <location>
        <begin position="164"/>
        <end position="192"/>
    </location>
</feature>
<name>A0ABQ4WQ96_9ASTR</name>
<evidence type="ECO:0000313" key="2">
    <source>
        <dbReference type="EMBL" id="GJS55054.1"/>
    </source>
</evidence>
<proteinExistence type="predicted"/>
<comment type="caution">
    <text evidence="2">The sequence shown here is derived from an EMBL/GenBank/DDBJ whole genome shotgun (WGS) entry which is preliminary data.</text>
</comment>
<organism evidence="2 3">
    <name type="scientific">Tanacetum coccineum</name>
    <dbReference type="NCBI Taxonomy" id="301880"/>
    <lineage>
        <taxon>Eukaryota</taxon>
        <taxon>Viridiplantae</taxon>
        <taxon>Streptophyta</taxon>
        <taxon>Embryophyta</taxon>
        <taxon>Tracheophyta</taxon>
        <taxon>Spermatophyta</taxon>
        <taxon>Magnoliopsida</taxon>
        <taxon>eudicotyledons</taxon>
        <taxon>Gunneridae</taxon>
        <taxon>Pentapetalae</taxon>
        <taxon>asterids</taxon>
        <taxon>campanulids</taxon>
        <taxon>Asterales</taxon>
        <taxon>Asteraceae</taxon>
        <taxon>Asteroideae</taxon>
        <taxon>Anthemideae</taxon>
        <taxon>Anthemidinae</taxon>
        <taxon>Tanacetum</taxon>
    </lineage>
</organism>
<dbReference type="Proteomes" id="UP001151760">
    <property type="component" value="Unassembled WGS sequence"/>
</dbReference>
<gene>
    <name evidence="2" type="ORF">Tco_0628416</name>
</gene>
<protein>
    <submittedName>
        <fullName evidence="2">Uncharacterized protein</fullName>
    </submittedName>
</protein>
<evidence type="ECO:0000256" key="1">
    <source>
        <dbReference type="SAM" id="MobiDB-lite"/>
    </source>
</evidence>
<keyword evidence="3" id="KW-1185">Reference proteome</keyword>
<sequence length="552" mass="62138">MAALRYRDELNKVGYLQKPTGSDDYHQILDMVDRHDLLKLYGLVVKYYENHHVAGAGLVLWGDLQVLMDSQVGGKGSLVWNHQSHWQIRSWRLYTLSNVHVLETVSGEVLYMFSDVSYPLSVKLMERMLTHKLEIEKDVVGNDMTTAEQLIRFIKHQLAATQSKRYHDRTSTSTNVEDEPLGGSFHASPQGQSSFPAEVHSLETELKATQAAIYGCGGKVREQDVDLELYIGMANAVVTVGFTKFSGVALIPAAEPFMLGLVLQLLLPSHLSEIARKGKGVSVGRTYSNSTYKDFKQLEEQDVSDFKMTEAKKETARVLHLLQGLVAFWSISKEIRKLSPEQLQEEFDKIQRAVAFTRGLKRDGSPMSSASSKKLKTGDVEVDTRDNSRKYFTSLREILHLVTRADLMTIYGRVMTFYQDKKAEGVGLVLWGDLQILMDSPEVNDGISGLVIHMFVDKKYPFTINLNRKMLDHQLRFCHRNSGFMCSRQDSSRLDVAVKFIFQSSRYVVPTGRVVVPTGRYVVPAGKVIIIVSLGRLNLVPTGRILSLGKVK</sequence>
<reference evidence="2" key="1">
    <citation type="journal article" date="2022" name="Int. J. Mol. Sci.">
        <title>Draft Genome of Tanacetum Coccineum: Genomic Comparison of Closely Related Tanacetum-Family Plants.</title>
        <authorList>
            <person name="Yamashiro T."/>
            <person name="Shiraishi A."/>
            <person name="Nakayama K."/>
            <person name="Satake H."/>
        </authorList>
    </citation>
    <scope>NUCLEOTIDE SEQUENCE</scope>
</reference>
<accession>A0ABQ4WQ96</accession>